<dbReference type="Pfam" id="PF13396">
    <property type="entry name" value="PLDc_N"/>
    <property type="match status" value="1"/>
</dbReference>
<dbReference type="InterPro" id="IPR006626">
    <property type="entry name" value="PbH1"/>
</dbReference>
<feature type="domain" description="Cardiolipin synthase N-terminal" evidence="7">
    <location>
        <begin position="591"/>
        <end position="631"/>
    </location>
</feature>
<keyword evidence="2" id="KW-1003">Cell membrane</keyword>
<feature type="transmembrane region" description="Helical" evidence="6">
    <location>
        <begin position="641"/>
        <end position="663"/>
    </location>
</feature>
<protein>
    <submittedName>
        <fullName evidence="8">Plastocyanin</fullName>
    </submittedName>
</protein>
<keyword evidence="9" id="KW-1185">Reference proteome</keyword>
<evidence type="ECO:0000313" key="9">
    <source>
        <dbReference type="Proteomes" id="UP000297453"/>
    </source>
</evidence>
<proteinExistence type="predicted"/>
<evidence type="ECO:0000256" key="6">
    <source>
        <dbReference type="SAM" id="Phobius"/>
    </source>
</evidence>
<dbReference type="InterPro" id="IPR012334">
    <property type="entry name" value="Pectin_lyas_fold"/>
</dbReference>
<dbReference type="EMBL" id="RQEP01000018">
    <property type="protein sequence ID" value="TGK00856.1"/>
    <property type="molecule type" value="Genomic_DNA"/>
</dbReference>
<keyword evidence="5 6" id="KW-0472">Membrane</keyword>
<accession>A0A4R9FQ10</accession>
<gene>
    <name evidence="8" type="ORF">EHO59_13080</name>
</gene>
<dbReference type="Gene3D" id="2.60.40.420">
    <property type="entry name" value="Cupredoxins - blue copper proteins"/>
    <property type="match status" value="1"/>
</dbReference>
<dbReference type="GO" id="GO:0005886">
    <property type="term" value="C:plasma membrane"/>
    <property type="evidence" value="ECO:0007669"/>
    <property type="project" value="UniProtKB-SubCell"/>
</dbReference>
<evidence type="ECO:0000256" key="5">
    <source>
        <dbReference type="ARBA" id="ARBA00023136"/>
    </source>
</evidence>
<sequence>MPRFQWKERMIPLIGLLVTGVFIGGLASSCGSSKEEASTEGFAHVVMIDNAFSPPMQRIPIGGQIEFVNSGANPHNAISVDKSWSTEKNFGNLVMPRGSKVKVSYPKEGVFPYYCSFHASPDGKNGMVGDIVVGNAQYNPAARAGKAWKVAEKFSGTTRKVPQVYPTIQNAVDAASPGDLVLVDEGVYYEEVVVTTPSLVIRGTDRNKVILDGQFQRGNGVIVVGADGVAIENMTARNSTLNGFFWTGVKGYRGSYLTAYNNGDYGIYAFDSVNGVLEHSYASGSPDAGIYVGQCYPCKAILYDVISENSALGYSGTNAGGELYIISSIWRNNIVGLGPNSLDRELLPPERETTIIGNLIYDNNNLKAPIKPLEYPSYGIGVLIAGGLRNVIKNNLVVGHENYGIALLPNLDENFWFSHQNVIENNTVYSSGIADLNLSGPISIGNCFSNNKFQTSIPPLLEKTNSCAGGIRLPVGGELFTAFNALSLMVDATRGNYPSGDWKKQPIPGPQENLPGGVGAPIKPALHAFEDFGLDLEKVTLPPEAAKILAERKQKFGDVLGGFSSPRPLDLQSLIFRWFGYLLPMLLYVCLTSLSIYDLVSKSEVNPGKYAWLVFVSLVPYLGGGAYLLTGKSAYPKYLRLTLVLAGFGASLAFLIFLGFSIVGNVGEG</sequence>
<organism evidence="8 9">
    <name type="scientific">Leptospira semungkisensis</name>
    <dbReference type="NCBI Taxonomy" id="2484985"/>
    <lineage>
        <taxon>Bacteria</taxon>
        <taxon>Pseudomonadati</taxon>
        <taxon>Spirochaetota</taxon>
        <taxon>Spirochaetia</taxon>
        <taxon>Leptospirales</taxon>
        <taxon>Leptospiraceae</taxon>
        <taxon>Leptospira</taxon>
    </lineage>
</organism>
<dbReference type="InterPro" id="IPR011050">
    <property type="entry name" value="Pectin_lyase_fold/virulence"/>
</dbReference>
<evidence type="ECO:0000313" key="8">
    <source>
        <dbReference type="EMBL" id="TGK00856.1"/>
    </source>
</evidence>
<dbReference type="AlphaFoldDB" id="A0A4R9FQ10"/>
<reference evidence="8" key="1">
    <citation type="journal article" date="2019" name="PLoS Negl. Trop. Dis.">
        <title>Revisiting the worldwide diversity of Leptospira species in the environment.</title>
        <authorList>
            <person name="Vincent A.T."/>
            <person name="Schiettekatte O."/>
            <person name="Bourhy P."/>
            <person name="Veyrier F.J."/>
            <person name="Picardeau M."/>
        </authorList>
    </citation>
    <scope>NUCLEOTIDE SEQUENCE [LARGE SCALE GENOMIC DNA]</scope>
    <source>
        <strain evidence="8">SSS9</strain>
    </source>
</reference>
<dbReference type="Gene3D" id="2.160.20.10">
    <property type="entry name" value="Single-stranded right-handed beta-helix, Pectin lyase-like"/>
    <property type="match status" value="1"/>
</dbReference>
<dbReference type="InterPro" id="IPR027379">
    <property type="entry name" value="CLS_N"/>
</dbReference>
<dbReference type="SUPFAM" id="SSF51126">
    <property type="entry name" value="Pectin lyase-like"/>
    <property type="match status" value="1"/>
</dbReference>
<evidence type="ECO:0000256" key="3">
    <source>
        <dbReference type="ARBA" id="ARBA00022692"/>
    </source>
</evidence>
<feature type="transmembrane region" description="Helical" evidence="6">
    <location>
        <begin position="610"/>
        <end position="629"/>
    </location>
</feature>
<comment type="subcellular location">
    <subcellularLocation>
        <location evidence="1">Cell membrane</location>
        <topology evidence="1">Multi-pass membrane protein</topology>
    </subcellularLocation>
</comment>
<dbReference type="Proteomes" id="UP000297453">
    <property type="component" value="Unassembled WGS sequence"/>
</dbReference>
<evidence type="ECO:0000256" key="2">
    <source>
        <dbReference type="ARBA" id="ARBA00022475"/>
    </source>
</evidence>
<dbReference type="InterPro" id="IPR008972">
    <property type="entry name" value="Cupredoxin"/>
</dbReference>
<name>A0A4R9FQ10_9LEPT</name>
<evidence type="ECO:0000256" key="1">
    <source>
        <dbReference type="ARBA" id="ARBA00004651"/>
    </source>
</evidence>
<feature type="transmembrane region" description="Helical" evidence="6">
    <location>
        <begin position="578"/>
        <end position="598"/>
    </location>
</feature>
<dbReference type="SMART" id="SM00710">
    <property type="entry name" value="PbH1"/>
    <property type="match status" value="5"/>
</dbReference>
<evidence type="ECO:0000259" key="7">
    <source>
        <dbReference type="Pfam" id="PF13396"/>
    </source>
</evidence>
<evidence type="ECO:0000256" key="4">
    <source>
        <dbReference type="ARBA" id="ARBA00022989"/>
    </source>
</evidence>
<dbReference type="OrthoDB" id="339817at2"/>
<dbReference type="PROSITE" id="PS51257">
    <property type="entry name" value="PROKAR_LIPOPROTEIN"/>
    <property type="match status" value="1"/>
</dbReference>
<dbReference type="RefSeq" id="WP_135588763.1">
    <property type="nucleotide sequence ID" value="NZ_RQEP01000018.1"/>
</dbReference>
<dbReference type="SUPFAM" id="SSF49503">
    <property type="entry name" value="Cupredoxins"/>
    <property type="match status" value="1"/>
</dbReference>
<comment type="caution">
    <text evidence="8">The sequence shown here is derived from an EMBL/GenBank/DDBJ whole genome shotgun (WGS) entry which is preliminary data.</text>
</comment>
<keyword evidence="4 6" id="KW-1133">Transmembrane helix</keyword>
<keyword evidence="3 6" id="KW-0812">Transmembrane</keyword>